<evidence type="ECO:0000313" key="3">
    <source>
        <dbReference type="Proteomes" id="UP000244773"/>
    </source>
</evidence>
<dbReference type="EMBL" id="KY322437">
    <property type="protein sequence ID" value="AUF82574.1"/>
    <property type="molecule type" value="Genomic_DNA"/>
</dbReference>
<organism evidence="2">
    <name type="scientific">Tetraselmis virus 1</name>
    <dbReference type="NCBI Taxonomy" id="2060617"/>
    <lineage>
        <taxon>Viruses</taxon>
        <taxon>Varidnaviria</taxon>
        <taxon>Bamfordvirae</taxon>
        <taxon>Nucleocytoviricota</taxon>
        <taxon>Megaviricetes</taxon>
        <taxon>Imitervirales</taxon>
        <taxon>Allomimiviridae</taxon>
        <taxon>Oceanusvirus</taxon>
        <taxon>Oceanusvirus kaneohense</taxon>
    </lineage>
</organism>
<evidence type="ECO:0000256" key="1">
    <source>
        <dbReference type="SAM" id="Coils"/>
    </source>
</evidence>
<protein>
    <submittedName>
        <fullName evidence="2">Uncharacterized protein</fullName>
    </submittedName>
</protein>
<feature type="coiled-coil region" evidence="1">
    <location>
        <begin position="3"/>
        <end position="40"/>
    </location>
</feature>
<name>A0A2P0VNU3_9VIRU</name>
<sequence length="279" mass="32508">MSMEEYENIKKELEETKEKLEQAEEELEQYKDVCDIEIEEPEPVDESIYEKNNTFVTSKVSDRSFLDWLLNEETNPEIISEIADTEKLNYWWLEYQGIKKADYKTLKAIVDNFNSLNSQNSINDFVLNYYLLFEKPARVKVIKSMLVPPVNAADVEHILKKWRLTDRILSKDVPFGNIPLLEKKHALTIADIMATQKWKQHDFNRLKTQQQSSLIEFINGLSVDKKMNLTDASKKQIYDRLLMLKSRNAPSRRGGSTNNNKWCIAAGFVLIGVSSFFPR</sequence>
<keyword evidence="1" id="KW-0175">Coiled coil</keyword>
<accession>A0A2P0VNU3</accession>
<keyword evidence="3" id="KW-1185">Reference proteome</keyword>
<gene>
    <name evidence="2" type="ORF">TetV_492</name>
</gene>
<dbReference type="Proteomes" id="UP000244773">
    <property type="component" value="Segment"/>
</dbReference>
<evidence type="ECO:0000313" key="2">
    <source>
        <dbReference type="EMBL" id="AUF82574.1"/>
    </source>
</evidence>
<reference evidence="2" key="1">
    <citation type="journal article" date="2018" name="Virology">
        <title>A giant virus infecting green algae encodes key fermentation genes.</title>
        <authorList>
            <person name="Schvarcz C.R."/>
            <person name="Steward G.F."/>
        </authorList>
    </citation>
    <scope>NUCLEOTIDE SEQUENCE [LARGE SCALE GENOMIC DNA]</scope>
</reference>
<proteinExistence type="predicted"/>